<dbReference type="EMBL" id="CP010849">
    <property type="protein sequence ID" value="AJP04494.1"/>
    <property type="molecule type" value="Genomic_DNA"/>
</dbReference>
<protein>
    <submittedName>
        <fullName evidence="1">Uncharacterized protein</fullName>
    </submittedName>
</protein>
<dbReference type="SUPFAM" id="SSF56601">
    <property type="entry name" value="beta-lactamase/transpeptidase-like"/>
    <property type="match status" value="1"/>
</dbReference>
<dbReference type="RefSeq" id="WP_044385281.1">
    <property type="nucleotide sequence ID" value="NZ_CP010849.1"/>
</dbReference>
<proteinExistence type="predicted"/>
<reference evidence="1 2" key="1">
    <citation type="submission" date="2015-02" db="EMBL/GenBank/DDBJ databases">
        <title>Genome sequence of thermotolerant Streptomyces cyaneogriseus subsp. Noncyanogenus NMWT1, the producer of nematocidal antibiotics nemadectin.</title>
        <authorList>
            <person name="Wang H."/>
            <person name="Li C."/>
            <person name="Xiang W."/>
            <person name="Wang X."/>
        </authorList>
    </citation>
    <scope>NUCLEOTIDE SEQUENCE [LARGE SCALE GENOMIC DNA]</scope>
    <source>
        <strain evidence="1 2">NMWT 1</strain>
    </source>
</reference>
<name>A0A0C5G871_9ACTN</name>
<evidence type="ECO:0000313" key="2">
    <source>
        <dbReference type="Proteomes" id="UP000032234"/>
    </source>
</evidence>
<evidence type="ECO:0000313" key="1">
    <source>
        <dbReference type="EMBL" id="AJP04494.1"/>
    </source>
</evidence>
<dbReference type="Proteomes" id="UP000032234">
    <property type="component" value="Chromosome"/>
</dbReference>
<dbReference type="AlphaFoldDB" id="A0A0C5G871"/>
<sequence>MAASWDAVALDAGSGDLLAVVSTPSPSRYDGGGAVATTVQMARVAAALADGGRLVVPRMVDEGKKPDAPAVSERTAGALFPVVRSTRTWAPAEAEDGTPLSWSLSYARTGDGRTIAIAARVADAGAGAAARVTRQVAASLS</sequence>
<dbReference type="KEGG" id="scw:TU94_26590"/>
<accession>A0A0C5G871</accession>
<dbReference type="PATRIC" id="fig|477245.3.peg.5626"/>
<keyword evidence="2" id="KW-1185">Reference proteome</keyword>
<dbReference type="InterPro" id="IPR012338">
    <property type="entry name" value="Beta-lactam/transpept-like"/>
</dbReference>
<dbReference type="HOGENOM" id="CLU_1824182_0_0_11"/>
<dbReference type="Gene3D" id="3.40.710.10">
    <property type="entry name" value="DD-peptidase/beta-lactamase superfamily"/>
    <property type="match status" value="1"/>
</dbReference>
<organism evidence="1 2">
    <name type="scientific">Streptomyces cyaneogriseus subsp. noncyanogenus</name>
    <dbReference type="NCBI Taxonomy" id="477245"/>
    <lineage>
        <taxon>Bacteria</taxon>
        <taxon>Bacillati</taxon>
        <taxon>Actinomycetota</taxon>
        <taxon>Actinomycetes</taxon>
        <taxon>Kitasatosporales</taxon>
        <taxon>Streptomycetaceae</taxon>
        <taxon>Streptomyces</taxon>
    </lineage>
</organism>
<gene>
    <name evidence="1" type="ORF">TU94_26590</name>
</gene>